<reference evidence="4" key="1">
    <citation type="journal article" date="2019" name="Int. J. Syst. Evol. Microbiol.">
        <title>The Global Catalogue of Microorganisms (GCM) 10K type strain sequencing project: providing services to taxonomists for standard genome sequencing and annotation.</title>
        <authorList>
            <consortium name="The Broad Institute Genomics Platform"/>
            <consortium name="The Broad Institute Genome Sequencing Center for Infectious Disease"/>
            <person name="Wu L."/>
            <person name="Ma J."/>
        </authorList>
    </citation>
    <scope>NUCLEOTIDE SEQUENCE [LARGE SCALE GENOMIC DNA]</scope>
    <source>
        <strain evidence="4">JCM 3272</strain>
    </source>
</reference>
<accession>A0ABP5SRR1</accession>
<name>A0ABP5SRR1_9ACTN</name>
<dbReference type="PROSITE" id="PS51384">
    <property type="entry name" value="FAD_FR"/>
    <property type="match status" value="1"/>
</dbReference>
<protein>
    <submittedName>
        <fullName evidence="3">Siderophore-interacting protein</fullName>
    </submittedName>
</protein>
<gene>
    <name evidence="3" type="ORF">GCM10010170_018210</name>
</gene>
<sequence length="285" mass="31202">MSVQPTGPSQQRPTPQTHTGRVVRGERLTPNLHRVVLGGPELDRFAAGEHTDHYVKLLFPRPGVQYPQPFDAAAIRATFPREQWPVTRTYTVRAWDPRERELTLDFVLHGDSGLAAQWAVRARPGDELQFNGPGGGYSPDPGAAWHLLAGDETALPAIAAALPRVPAGAPCVALVELGDPADRQDIPGVTWLYRGDGPVGSALVPAVLAHPFAAGDDPAKGHAFVHGEATFVKELRRYLRVERGMPRERMSISGYWRLGHDEDGWQASKRAWNAQIEAEQEPAFS</sequence>
<dbReference type="InterPro" id="IPR039374">
    <property type="entry name" value="SIP_fam"/>
</dbReference>
<dbReference type="InterPro" id="IPR013113">
    <property type="entry name" value="SIP_FAD-bd"/>
</dbReference>
<dbReference type="Pfam" id="PF08021">
    <property type="entry name" value="FAD_binding_9"/>
    <property type="match status" value="1"/>
</dbReference>
<evidence type="ECO:0000313" key="3">
    <source>
        <dbReference type="EMBL" id="GAA2337281.1"/>
    </source>
</evidence>
<dbReference type="Pfam" id="PF04954">
    <property type="entry name" value="SIP"/>
    <property type="match status" value="1"/>
</dbReference>
<dbReference type="InterPro" id="IPR039261">
    <property type="entry name" value="FNR_nucleotide-bd"/>
</dbReference>
<dbReference type="Proteomes" id="UP001501444">
    <property type="component" value="Unassembled WGS sequence"/>
</dbReference>
<dbReference type="SUPFAM" id="SSF63380">
    <property type="entry name" value="Riboflavin synthase domain-like"/>
    <property type="match status" value="1"/>
</dbReference>
<proteinExistence type="predicted"/>
<dbReference type="InterPro" id="IPR007037">
    <property type="entry name" value="SIP_rossman_dom"/>
</dbReference>
<comment type="caution">
    <text evidence="3">The sequence shown here is derived from an EMBL/GenBank/DDBJ whole genome shotgun (WGS) entry which is preliminary data.</text>
</comment>
<organism evidence="3 4">
    <name type="scientific">Dactylosporangium salmoneum</name>
    <dbReference type="NCBI Taxonomy" id="53361"/>
    <lineage>
        <taxon>Bacteria</taxon>
        <taxon>Bacillati</taxon>
        <taxon>Actinomycetota</taxon>
        <taxon>Actinomycetes</taxon>
        <taxon>Micromonosporales</taxon>
        <taxon>Micromonosporaceae</taxon>
        <taxon>Dactylosporangium</taxon>
    </lineage>
</organism>
<feature type="domain" description="FAD-binding FR-type" evidence="2">
    <location>
        <begin position="15"/>
        <end position="140"/>
    </location>
</feature>
<evidence type="ECO:0000256" key="1">
    <source>
        <dbReference type="SAM" id="MobiDB-lite"/>
    </source>
</evidence>
<dbReference type="InterPro" id="IPR017938">
    <property type="entry name" value="Riboflavin_synthase-like_b-brl"/>
</dbReference>
<dbReference type="PANTHER" id="PTHR30157">
    <property type="entry name" value="FERRIC REDUCTASE, NADPH-DEPENDENT"/>
    <property type="match status" value="1"/>
</dbReference>
<keyword evidence="4" id="KW-1185">Reference proteome</keyword>
<dbReference type="EMBL" id="BAAARV010000016">
    <property type="protein sequence ID" value="GAA2337281.1"/>
    <property type="molecule type" value="Genomic_DNA"/>
</dbReference>
<evidence type="ECO:0000259" key="2">
    <source>
        <dbReference type="PROSITE" id="PS51384"/>
    </source>
</evidence>
<dbReference type="RefSeq" id="WP_344611824.1">
    <property type="nucleotide sequence ID" value="NZ_BAAARV010000016.1"/>
</dbReference>
<dbReference type="Gene3D" id="3.40.50.80">
    <property type="entry name" value="Nucleotide-binding domain of ferredoxin-NADP reductase (FNR) module"/>
    <property type="match status" value="1"/>
</dbReference>
<dbReference type="Gene3D" id="2.40.30.10">
    <property type="entry name" value="Translation factors"/>
    <property type="match status" value="1"/>
</dbReference>
<dbReference type="PANTHER" id="PTHR30157:SF0">
    <property type="entry name" value="NADPH-DEPENDENT FERRIC-CHELATE REDUCTASE"/>
    <property type="match status" value="1"/>
</dbReference>
<feature type="region of interest" description="Disordered" evidence="1">
    <location>
        <begin position="1"/>
        <end position="20"/>
    </location>
</feature>
<dbReference type="CDD" id="cd06193">
    <property type="entry name" value="siderophore_interacting"/>
    <property type="match status" value="1"/>
</dbReference>
<feature type="compositionally biased region" description="Polar residues" evidence="1">
    <location>
        <begin position="1"/>
        <end position="19"/>
    </location>
</feature>
<evidence type="ECO:0000313" key="4">
    <source>
        <dbReference type="Proteomes" id="UP001501444"/>
    </source>
</evidence>
<dbReference type="InterPro" id="IPR017927">
    <property type="entry name" value="FAD-bd_FR_type"/>
</dbReference>